<organism evidence="9 10">
    <name type="scientific">Solemya pervernicosa gill symbiont</name>
    <dbReference type="NCBI Taxonomy" id="642797"/>
    <lineage>
        <taxon>Bacteria</taxon>
        <taxon>Pseudomonadati</taxon>
        <taxon>Pseudomonadota</taxon>
        <taxon>Gammaproteobacteria</taxon>
        <taxon>sulfur-oxidizing symbionts</taxon>
    </lineage>
</organism>
<keyword evidence="5 8" id="KW-0812">Transmembrane</keyword>
<proteinExistence type="inferred from homology"/>
<evidence type="ECO:0000313" key="10">
    <source>
        <dbReference type="Proteomes" id="UP000191110"/>
    </source>
</evidence>
<feature type="transmembrane region" description="Helical" evidence="8">
    <location>
        <begin position="376"/>
        <end position="395"/>
    </location>
</feature>
<keyword evidence="4" id="KW-0997">Cell inner membrane</keyword>
<comment type="subcellular location">
    <subcellularLocation>
        <location evidence="1">Cell inner membrane</location>
        <topology evidence="1">Multi-pass membrane protein</topology>
    </subcellularLocation>
</comment>
<feature type="transmembrane region" description="Helical" evidence="8">
    <location>
        <begin position="90"/>
        <end position="114"/>
    </location>
</feature>
<dbReference type="InterPro" id="IPR007498">
    <property type="entry name" value="PqiA-like"/>
</dbReference>
<dbReference type="Pfam" id="PF04403">
    <property type="entry name" value="PqiA"/>
    <property type="match status" value="2"/>
</dbReference>
<evidence type="ECO:0000256" key="3">
    <source>
        <dbReference type="ARBA" id="ARBA00022475"/>
    </source>
</evidence>
<name>A0A1T2LA41_9GAMM</name>
<evidence type="ECO:0000256" key="8">
    <source>
        <dbReference type="SAM" id="Phobius"/>
    </source>
</evidence>
<evidence type="ECO:0000256" key="7">
    <source>
        <dbReference type="ARBA" id="ARBA00023136"/>
    </source>
</evidence>
<comment type="similarity">
    <text evidence="2">Belongs to the PqiA family.</text>
</comment>
<accession>A0A1T2LA41</accession>
<evidence type="ECO:0000256" key="1">
    <source>
        <dbReference type="ARBA" id="ARBA00004429"/>
    </source>
</evidence>
<evidence type="ECO:0000256" key="4">
    <source>
        <dbReference type="ARBA" id="ARBA00022519"/>
    </source>
</evidence>
<dbReference type="InterPro" id="IPR005219">
    <property type="entry name" value="PqiA-like_proteobact"/>
</dbReference>
<dbReference type="AlphaFoldDB" id="A0A1T2LA41"/>
<comment type="caution">
    <text evidence="9">The sequence shown here is derived from an EMBL/GenBank/DDBJ whole genome shotgun (WGS) entry which is preliminary data.</text>
</comment>
<evidence type="ECO:0000256" key="6">
    <source>
        <dbReference type="ARBA" id="ARBA00022989"/>
    </source>
</evidence>
<keyword evidence="3" id="KW-1003">Cell membrane</keyword>
<keyword evidence="10" id="KW-1185">Reference proteome</keyword>
<dbReference type="Proteomes" id="UP000191110">
    <property type="component" value="Unassembled WGS sequence"/>
</dbReference>
<dbReference type="PANTHER" id="PTHR30462">
    <property type="entry name" value="INTERMEMBRANE TRANSPORT PROTEIN PQIB-RELATED"/>
    <property type="match status" value="1"/>
</dbReference>
<gene>
    <name evidence="9" type="ORF">BOW53_01940</name>
</gene>
<feature type="transmembrane region" description="Helical" evidence="8">
    <location>
        <begin position="296"/>
        <end position="325"/>
    </location>
</feature>
<feature type="transmembrane region" description="Helical" evidence="8">
    <location>
        <begin position="346"/>
        <end position="364"/>
    </location>
</feature>
<sequence length="413" mass="45283">MVACHECDLLHEICEVPHHGRAHCTRCGAELYRHIPNGLDKMLALQLAALLLFLIANLFPFLSLEFGGRGEQMLLASASFKFFSAGMEGLGVLVFLTSVLFPLMTIGGMVYILLPIRLGYRPPWMSQVYRVVRVVAPWSLLGVFMLGVLVSFVKLLDMATVIPGVALYAFAALLLVTTMARYIHDESVIWPLVGHDVGERVLSGSASEHGLLHCHICGLLSEGPAEDEHHEHCQRCGSQLHSRKRESVARTWALIATATILFIPANVYPVMTITQLGSSDSSTILGGVVKLIESGMWPLALLVFFASIVVPGLKLIVLTLLLVTVQRGSLWRLRDRTTLYRLTEAVGSWSMVDVFLVAVLAALVDLDALSTISPEVGVNFFAAVVVVTIVAAQSFDPRLIWDSDERSGRKELE</sequence>
<reference evidence="9 10" key="1">
    <citation type="submission" date="2016-11" db="EMBL/GenBank/DDBJ databases">
        <title>Mixed transmission modes and dynamic genome evolution in an obligate animal-bacterial symbiosis.</title>
        <authorList>
            <person name="Russell S.L."/>
            <person name="Corbett-Detig R.B."/>
            <person name="Cavanaugh C.M."/>
        </authorList>
    </citation>
    <scope>NUCLEOTIDE SEQUENCE [LARGE SCALE GENOMIC DNA]</scope>
    <source>
        <strain evidence="9">Sveles-Q1</strain>
    </source>
</reference>
<dbReference type="EMBL" id="MPRL01000004">
    <property type="protein sequence ID" value="OOZ41973.1"/>
    <property type="molecule type" value="Genomic_DNA"/>
</dbReference>
<dbReference type="GO" id="GO:0005886">
    <property type="term" value="C:plasma membrane"/>
    <property type="evidence" value="ECO:0007669"/>
    <property type="project" value="UniProtKB-SubCell"/>
</dbReference>
<dbReference type="OrthoDB" id="9800207at2"/>
<dbReference type="InterPro" id="IPR051800">
    <property type="entry name" value="PqiA-PqiB_transport"/>
</dbReference>
<keyword evidence="7 8" id="KW-0472">Membrane</keyword>
<evidence type="ECO:0000313" key="9">
    <source>
        <dbReference type="EMBL" id="OOZ41973.1"/>
    </source>
</evidence>
<evidence type="ECO:0000256" key="5">
    <source>
        <dbReference type="ARBA" id="ARBA00022692"/>
    </source>
</evidence>
<keyword evidence="6 8" id="KW-1133">Transmembrane helix</keyword>
<protein>
    <submittedName>
        <fullName evidence="9">Paraquat-inducible membrane protein A</fullName>
    </submittedName>
</protein>
<dbReference type="PANTHER" id="PTHR30462:SF3">
    <property type="entry name" value="INTERMEMBRANE TRANSPORT PROTEIN PQIA"/>
    <property type="match status" value="1"/>
</dbReference>
<feature type="transmembrane region" description="Helical" evidence="8">
    <location>
        <begin position="252"/>
        <end position="276"/>
    </location>
</feature>
<feature type="transmembrane region" description="Helical" evidence="8">
    <location>
        <begin position="165"/>
        <end position="183"/>
    </location>
</feature>
<feature type="transmembrane region" description="Helical" evidence="8">
    <location>
        <begin position="43"/>
        <end position="64"/>
    </location>
</feature>
<dbReference type="NCBIfam" id="TIGR00155">
    <property type="entry name" value="pqiA_fam"/>
    <property type="match status" value="1"/>
</dbReference>
<evidence type="ECO:0000256" key="2">
    <source>
        <dbReference type="ARBA" id="ARBA00007555"/>
    </source>
</evidence>
<feature type="transmembrane region" description="Helical" evidence="8">
    <location>
        <begin position="135"/>
        <end position="153"/>
    </location>
</feature>